<name>A0A2H0V0I1_9BACT</name>
<organism evidence="1 2">
    <name type="scientific">bacterium (Candidatus Gribaldobacteria) CG10_big_fil_rev_8_21_14_0_10_41_12</name>
    <dbReference type="NCBI Taxonomy" id="2014277"/>
    <lineage>
        <taxon>Bacteria</taxon>
        <taxon>Candidatus Gribaldobacteria</taxon>
    </lineage>
</organism>
<evidence type="ECO:0000313" key="2">
    <source>
        <dbReference type="Proteomes" id="UP000228906"/>
    </source>
</evidence>
<comment type="caution">
    <text evidence="1">The sequence shown here is derived from an EMBL/GenBank/DDBJ whole genome shotgun (WGS) entry which is preliminary data.</text>
</comment>
<protein>
    <submittedName>
        <fullName evidence="1">Uncharacterized protein</fullName>
    </submittedName>
</protein>
<reference evidence="2" key="1">
    <citation type="submission" date="2017-09" db="EMBL/GenBank/DDBJ databases">
        <title>Depth-based differentiation of microbial function through sediment-hosted aquifers and enrichment of novel symbionts in the deep terrestrial subsurface.</title>
        <authorList>
            <person name="Probst A.J."/>
            <person name="Ladd B."/>
            <person name="Jarett J.K."/>
            <person name="Geller-Mcgrath D.E."/>
            <person name="Sieber C.M.K."/>
            <person name="Emerson J.B."/>
            <person name="Anantharaman K."/>
            <person name="Thomas B.C."/>
            <person name="Malmstrom R."/>
            <person name="Stieglmeier M."/>
            <person name="Klingl A."/>
            <person name="Woyke T."/>
            <person name="Ryan C.M."/>
            <person name="Banfield J.F."/>
        </authorList>
    </citation>
    <scope>NUCLEOTIDE SEQUENCE [LARGE SCALE GENOMIC DNA]</scope>
</reference>
<evidence type="ECO:0000313" key="1">
    <source>
        <dbReference type="EMBL" id="PIR91840.1"/>
    </source>
</evidence>
<proteinExistence type="predicted"/>
<dbReference type="AlphaFoldDB" id="A0A2H0V0I1"/>
<sequence>MFRVFLFLFFVFYLLSGLAISSVLFNHWARLKGFKKDFAARLVGIFFWPWVLRVVQRPQISGKEFLKDKASTIVSDDRDKKGKFLRDWTANYSGANPKIDKEAVYQLRIYPPGRR</sequence>
<accession>A0A2H0V0I1</accession>
<dbReference type="Proteomes" id="UP000228906">
    <property type="component" value="Unassembled WGS sequence"/>
</dbReference>
<gene>
    <name evidence="1" type="ORF">COU03_00260</name>
</gene>
<dbReference type="EMBL" id="PFAV01000003">
    <property type="protein sequence ID" value="PIR91840.1"/>
    <property type="molecule type" value="Genomic_DNA"/>
</dbReference>